<reference evidence="2" key="1">
    <citation type="journal article" date="2022" name="Mol. Ecol. Resour.">
        <title>The genomes of chicory, endive, great burdock and yacon provide insights into Asteraceae palaeo-polyploidization history and plant inulin production.</title>
        <authorList>
            <person name="Fan W."/>
            <person name="Wang S."/>
            <person name="Wang H."/>
            <person name="Wang A."/>
            <person name="Jiang F."/>
            <person name="Liu H."/>
            <person name="Zhao H."/>
            <person name="Xu D."/>
            <person name="Zhang Y."/>
        </authorList>
    </citation>
    <scope>NUCLEOTIDE SEQUENCE [LARGE SCALE GENOMIC DNA]</scope>
    <source>
        <strain evidence="2">cv. Punajuju</strain>
    </source>
</reference>
<protein>
    <submittedName>
        <fullName evidence="1">Uncharacterized protein</fullName>
    </submittedName>
</protein>
<sequence>MKSKKKKKDVVIIRKQFKSIDKKVYTLLSLVKDLNPSSTKPSFVTKEDLEITLKKVMSKDLLMQGEAIAAYRVLRSTSYILQHDNNGIVKGESSSTKRGEEEKMVIEELYSDEEKDKASPTP</sequence>
<name>A0ACB9GED6_CICIN</name>
<accession>A0ACB9GED6</accession>
<reference evidence="1 2" key="2">
    <citation type="journal article" date="2022" name="Mol. Ecol. Resour.">
        <title>The genomes of chicory, endive, great burdock and yacon provide insights into Asteraceae paleo-polyploidization history and plant inulin production.</title>
        <authorList>
            <person name="Fan W."/>
            <person name="Wang S."/>
            <person name="Wang H."/>
            <person name="Wang A."/>
            <person name="Jiang F."/>
            <person name="Liu H."/>
            <person name="Zhao H."/>
            <person name="Xu D."/>
            <person name="Zhang Y."/>
        </authorList>
    </citation>
    <scope>NUCLEOTIDE SEQUENCE [LARGE SCALE GENOMIC DNA]</scope>
    <source>
        <strain evidence="2">cv. Punajuju</strain>
        <tissue evidence="1">Leaves</tissue>
    </source>
</reference>
<dbReference type="EMBL" id="CM042010">
    <property type="protein sequence ID" value="KAI3781581.1"/>
    <property type="molecule type" value="Genomic_DNA"/>
</dbReference>
<gene>
    <name evidence="1" type="ORF">L2E82_11599</name>
</gene>
<organism evidence="1 2">
    <name type="scientific">Cichorium intybus</name>
    <name type="common">Chicory</name>
    <dbReference type="NCBI Taxonomy" id="13427"/>
    <lineage>
        <taxon>Eukaryota</taxon>
        <taxon>Viridiplantae</taxon>
        <taxon>Streptophyta</taxon>
        <taxon>Embryophyta</taxon>
        <taxon>Tracheophyta</taxon>
        <taxon>Spermatophyta</taxon>
        <taxon>Magnoliopsida</taxon>
        <taxon>eudicotyledons</taxon>
        <taxon>Gunneridae</taxon>
        <taxon>Pentapetalae</taxon>
        <taxon>asterids</taxon>
        <taxon>campanulids</taxon>
        <taxon>Asterales</taxon>
        <taxon>Asteraceae</taxon>
        <taxon>Cichorioideae</taxon>
        <taxon>Cichorieae</taxon>
        <taxon>Cichoriinae</taxon>
        <taxon>Cichorium</taxon>
    </lineage>
</organism>
<evidence type="ECO:0000313" key="2">
    <source>
        <dbReference type="Proteomes" id="UP001055811"/>
    </source>
</evidence>
<evidence type="ECO:0000313" key="1">
    <source>
        <dbReference type="EMBL" id="KAI3781581.1"/>
    </source>
</evidence>
<comment type="caution">
    <text evidence="1">The sequence shown here is derived from an EMBL/GenBank/DDBJ whole genome shotgun (WGS) entry which is preliminary data.</text>
</comment>
<keyword evidence="2" id="KW-1185">Reference proteome</keyword>
<proteinExistence type="predicted"/>
<dbReference type="Proteomes" id="UP001055811">
    <property type="component" value="Linkage Group LG02"/>
</dbReference>